<dbReference type="AlphaFoldDB" id="L9UKF6"/>
<dbReference type="Proteomes" id="UP000011585">
    <property type="component" value="Unassembled WGS sequence"/>
</dbReference>
<name>L9UKF6_HALBP</name>
<dbReference type="EMBL" id="AOHT01000044">
    <property type="protein sequence ID" value="ELY25395.1"/>
    <property type="molecule type" value="Genomic_DNA"/>
</dbReference>
<accession>L9UKF6</accession>
<evidence type="ECO:0000313" key="1">
    <source>
        <dbReference type="EMBL" id="ELY25395.1"/>
    </source>
</evidence>
<protein>
    <submittedName>
        <fullName evidence="1">Uncharacterized protein</fullName>
    </submittedName>
</protein>
<gene>
    <name evidence="1" type="ORF">C499_12950</name>
</gene>
<evidence type="ECO:0000313" key="2">
    <source>
        <dbReference type="Proteomes" id="UP000011585"/>
    </source>
</evidence>
<reference evidence="1 2" key="1">
    <citation type="journal article" date="2014" name="PLoS Genet.">
        <title>Phylogenetically driven sequencing of extremely halophilic archaea reveals strategies for static and dynamic osmo-response.</title>
        <authorList>
            <person name="Becker E.A."/>
            <person name="Seitzer P.M."/>
            <person name="Tritt A."/>
            <person name="Larsen D."/>
            <person name="Krusor M."/>
            <person name="Yao A.I."/>
            <person name="Wu D."/>
            <person name="Madern D."/>
            <person name="Eisen J.A."/>
            <person name="Darling A.E."/>
            <person name="Facciotti M.T."/>
        </authorList>
    </citation>
    <scope>NUCLEOTIDE SEQUENCE [LARGE SCALE GENOMIC DNA]</scope>
    <source>
        <strain evidence="1 2">DSM 11551</strain>
    </source>
</reference>
<proteinExistence type="predicted"/>
<sequence>MKLKRVILKRIFHRFMTPQSHGISVNGITTLVTSLKKLDQKTQRLYLGLKTIGRQLMRAERM</sequence>
<comment type="caution">
    <text evidence="1">The sequence shown here is derived from an EMBL/GenBank/DDBJ whole genome shotgun (WGS) entry which is preliminary data.</text>
</comment>
<organism evidence="1 2">
    <name type="scientific">Halogeometricum borinquense (strain ATCC 700274 / DSM 11551 / JCM 10706 / KCTC 4070 / PR3)</name>
    <dbReference type="NCBI Taxonomy" id="469382"/>
    <lineage>
        <taxon>Archaea</taxon>
        <taxon>Methanobacteriati</taxon>
        <taxon>Methanobacteriota</taxon>
        <taxon>Stenosarchaea group</taxon>
        <taxon>Halobacteria</taxon>
        <taxon>Halobacteriales</taxon>
        <taxon>Haloferacaceae</taxon>
        <taxon>Halogeometricum</taxon>
    </lineage>
</organism>